<organism evidence="2 3">
    <name type="scientific">Sphingobium herbicidovorans (strain ATCC 700291 / DSM 11019 / CCUG 56400 / KCTC 2939 / LMG 18315 / NBRC 16415 / MH)</name>
    <name type="common">Sphingomonas herbicidovorans</name>
    <dbReference type="NCBI Taxonomy" id="1219045"/>
    <lineage>
        <taxon>Bacteria</taxon>
        <taxon>Pseudomonadati</taxon>
        <taxon>Pseudomonadota</taxon>
        <taxon>Alphaproteobacteria</taxon>
        <taxon>Sphingomonadales</taxon>
        <taxon>Sphingomonadaceae</taxon>
        <taxon>Sphingobium</taxon>
    </lineage>
</organism>
<feature type="transmembrane region" description="Helical" evidence="1">
    <location>
        <begin position="6"/>
        <end position="30"/>
    </location>
</feature>
<dbReference type="Proteomes" id="UP000024284">
    <property type="component" value="Unassembled WGS sequence"/>
</dbReference>
<reference evidence="2" key="1">
    <citation type="submission" date="2014-08" db="EMBL/GenBank/DDBJ databases">
        <title>Draft genome sequences of Sphingobium herbicidovorans.</title>
        <authorList>
            <person name="Gan H.M."/>
            <person name="Gan H.Y."/>
            <person name="Savka M.A."/>
        </authorList>
    </citation>
    <scope>NUCLEOTIDE SEQUENCE [LARGE SCALE GENOMIC DNA]</scope>
    <source>
        <strain evidence="2">NBRC 16415</strain>
    </source>
</reference>
<accession>A0A086PE80</accession>
<protein>
    <submittedName>
        <fullName evidence="2">Uncharacterized protein</fullName>
    </submittedName>
</protein>
<evidence type="ECO:0000256" key="1">
    <source>
        <dbReference type="SAM" id="Phobius"/>
    </source>
</evidence>
<evidence type="ECO:0000313" key="2">
    <source>
        <dbReference type="EMBL" id="KFG91698.1"/>
    </source>
</evidence>
<comment type="caution">
    <text evidence="2">The sequence shown here is derived from an EMBL/GenBank/DDBJ whole genome shotgun (WGS) entry which is preliminary data.</text>
</comment>
<evidence type="ECO:0000313" key="3">
    <source>
        <dbReference type="Proteomes" id="UP000024284"/>
    </source>
</evidence>
<keyword evidence="1" id="KW-0812">Transmembrane</keyword>
<keyword evidence="3" id="KW-1185">Reference proteome</keyword>
<proteinExistence type="predicted"/>
<name>A0A086PE80_SPHHM</name>
<dbReference type="AlphaFoldDB" id="A0A086PE80"/>
<keyword evidence="1" id="KW-0472">Membrane</keyword>
<dbReference type="EMBL" id="JFZA02000002">
    <property type="protein sequence ID" value="KFG91698.1"/>
    <property type="molecule type" value="Genomic_DNA"/>
</dbReference>
<keyword evidence="1" id="KW-1133">Transmembrane helix</keyword>
<dbReference type="STRING" id="76947.GCA_002080435_02391"/>
<dbReference type="RefSeq" id="WP_169802860.1">
    <property type="nucleotide sequence ID" value="NZ_BCZD01000018.1"/>
</dbReference>
<gene>
    <name evidence="2" type="ORF">BV98_000556</name>
</gene>
<dbReference type="PATRIC" id="fig|1219045.3.peg.566"/>
<sequence length="56" mass="6271">MSAFSQIAAVIFACSFLLAGWTIVSMFAAYRHKMAAALLFEPIPQDRPIITIRRRA</sequence>